<proteinExistence type="inferred from homology"/>
<dbReference type="eggNOG" id="ENOG502SNJJ">
    <property type="taxonomic scope" value="Eukaryota"/>
</dbReference>
<dbReference type="STRING" id="1076935.U4LRB3"/>
<dbReference type="Pfam" id="PF07938">
    <property type="entry name" value="Fungal_lectin"/>
    <property type="match status" value="1"/>
</dbReference>
<dbReference type="InterPro" id="IPR012475">
    <property type="entry name" value="Fungal_lectin"/>
</dbReference>
<keyword evidence="2" id="KW-0430">Lectin</keyword>
<dbReference type="SUPFAM" id="SSF89372">
    <property type="entry name" value="Fucose-specific lectin"/>
    <property type="match status" value="1"/>
</dbReference>
<dbReference type="Gene3D" id="2.120.10.70">
    <property type="entry name" value="Fucose-specific lectin"/>
    <property type="match status" value="1"/>
</dbReference>
<dbReference type="GO" id="GO:0030246">
    <property type="term" value="F:carbohydrate binding"/>
    <property type="evidence" value="ECO:0007669"/>
    <property type="project" value="UniProtKB-KW"/>
</dbReference>
<evidence type="ECO:0000256" key="1">
    <source>
        <dbReference type="ARBA" id="ARBA00009042"/>
    </source>
</evidence>
<reference evidence="2 3" key="1">
    <citation type="journal article" date="2013" name="PLoS Genet.">
        <title>The genome and development-dependent transcriptomes of Pyronema confluens: a window into fungal evolution.</title>
        <authorList>
            <person name="Traeger S."/>
            <person name="Altegoer F."/>
            <person name="Freitag M."/>
            <person name="Gabaldon T."/>
            <person name="Kempken F."/>
            <person name="Kumar A."/>
            <person name="Marcet-Houben M."/>
            <person name="Poggeler S."/>
            <person name="Stajich J.E."/>
            <person name="Nowrousian M."/>
        </authorList>
    </citation>
    <scope>NUCLEOTIDE SEQUENCE [LARGE SCALE GENOMIC DNA]</scope>
    <source>
        <strain evidence="3">CBS 100304</strain>
        <tissue evidence="2">Vegetative mycelium</tissue>
    </source>
</reference>
<name>U4LRB3_PYROM</name>
<organism evidence="2 3">
    <name type="scientific">Pyronema omphalodes (strain CBS 100304)</name>
    <name type="common">Pyronema confluens</name>
    <dbReference type="NCBI Taxonomy" id="1076935"/>
    <lineage>
        <taxon>Eukaryota</taxon>
        <taxon>Fungi</taxon>
        <taxon>Dikarya</taxon>
        <taxon>Ascomycota</taxon>
        <taxon>Pezizomycotina</taxon>
        <taxon>Pezizomycetes</taxon>
        <taxon>Pezizales</taxon>
        <taxon>Pyronemataceae</taxon>
        <taxon>Pyronema</taxon>
    </lineage>
</organism>
<protein>
    <submittedName>
        <fullName evidence="2">Similar to Fucose-specific lectin acc. no. P18891</fullName>
    </submittedName>
</protein>
<evidence type="ECO:0000313" key="3">
    <source>
        <dbReference type="Proteomes" id="UP000018144"/>
    </source>
</evidence>
<dbReference type="Proteomes" id="UP000018144">
    <property type="component" value="Unassembled WGS sequence"/>
</dbReference>
<dbReference type="EMBL" id="HF936612">
    <property type="protein sequence ID" value="CCX34726.1"/>
    <property type="molecule type" value="Genomic_DNA"/>
</dbReference>
<evidence type="ECO:0000313" key="2">
    <source>
        <dbReference type="EMBL" id="CCX34726.1"/>
    </source>
</evidence>
<accession>U4LRB3</accession>
<dbReference type="OrthoDB" id="407298at2759"/>
<comment type="similarity">
    <text evidence="1">Belongs to the fungal fucose-specific lectin family.</text>
</comment>
<sequence length="307" mass="33121">MAPILNGSPLAALSFADGNGAHIRVYYQATDGSIKETFYDDKKGWALRSTDVIGKAKLNSGIAGCAWANGTQIRVYFIDTNNKICERIYEGGAAGSWHDGTLSVSHNFKAAPYSQLSCIGYDQNETLRVYYQDTSNKLRELVFDGSRWKDGDNSLPTATPGSSISANAHKGRAVRWIYYQDTAMNPKEIQFIGGSWKNGGYAPTGVFAPGAGISAAVYGQGDNSDLRVLSVSDDNRLRVTTFTNKGWAGTKNLTNTITASKVAAIVVAGTKTWTRAYYQAEGGKVAEFGSNDGQNWSLMQTSIPTSN</sequence>
<keyword evidence="3" id="KW-1185">Reference proteome</keyword>
<gene>
    <name evidence="2" type="ORF">PCON_04233</name>
</gene>
<dbReference type="OMA" id="MAITERC"/>
<dbReference type="AlphaFoldDB" id="U4LRB3"/>